<dbReference type="OrthoDB" id="9803968at2"/>
<dbReference type="InterPro" id="IPR000873">
    <property type="entry name" value="AMP-dep_synth/lig_dom"/>
</dbReference>
<evidence type="ECO:0000313" key="4">
    <source>
        <dbReference type="EMBL" id="PQJ97173.1"/>
    </source>
</evidence>
<dbReference type="InterPro" id="IPR020845">
    <property type="entry name" value="AMP-binding_CS"/>
</dbReference>
<name>A0A2S7XUI0_9GAMM</name>
<evidence type="ECO:0000313" key="5">
    <source>
        <dbReference type="Proteomes" id="UP000239936"/>
    </source>
</evidence>
<dbReference type="Pfam" id="PF13193">
    <property type="entry name" value="AMP-binding_C"/>
    <property type="match status" value="1"/>
</dbReference>
<dbReference type="Gene3D" id="3.40.50.12780">
    <property type="entry name" value="N-terminal domain of ligase-like"/>
    <property type="match status" value="1"/>
</dbReference>
<organism evidence="4 5">
    <name type="scientific">Chromatium okenii</name>
    <dbReference type="NCBI Taxonomy" id="61644"/>
    <lineage>
        <taxon>Bacteria</taxon>
        <taxon>Pseudomonadati</taxon>
        <taxon>Pseudomonadota</taxon>
        <taxon>Gammaproteobacteria</taxon>
        <taxon>Chromatiales</taxon>
        <taxon>Chromatiaceae</taxon>
        <taxon>Chromatium</taxon>
    </lineage>
</organism>
<dbReference type="PANTHER" id="PTHR43201:SF32">
    <property type="entry name" value="2-SUCCINYLBENZOATE--COA LIGASE, CHLOROPLASTIC_PEROXISOMAL"/>
    <property type="match status" value="1"/>
</dbReference>
<dbReference type="Proteomes" id="UP000239936">
    <property type="component" value="Unassembled WGS sequence"/>
</dbReference>
<evidence type="ECO:0000256" key="1">
    <source>
        <dbReference type="SAM" id="MobiDB-lite"/>
    </source>
</evidence>
<feature type="domain" description="AMP-dependent synthetase/ligase" evidence="2">
    <location>
        <begin position="105"/>
        <end position="270"/>
    </location>
</feature>
<feature type="domain" description="AMP-binding enzyme C-terminal" evidence="3">
    <location>
        <begin position="379"/>
        <end position="449"/>
    </location>
</feature>
<protein>
    <submittedName>
        <fullName evidence="4">AMP-dependent synthetase</fullName>
    </submittedName>
</protein>
<comment type="caution">
    <text evidence="4">The sequence shown here is derived from an EMBL/GenBank/DDBJ whole genome shotgun (WGS) entry which is preliminary data.</text>
</comment>
<accession>A0A2S7XUI0</accession>
<dbReference type="SUPFAM" id="SSF56801">
    <property type="entry name" value="Acetyl-CoA synthetase-like"/>
    <property type="match status" value="1"/>
</dbReference>
<gene>
    <name evidence="4" type="ORF">CXB77_04275</name>
</gene>
<feature type="region of interest" description="Disordered" evidence="1">
    <location>
        <begin position="265"/>
        <end position="288"/>
    </location>
</feature>
<dbReference type="InterPro" id="IPR042099">
    <property type="entry name" value="ANL_N_sf"/>
</dbReference>
<dbReference type="Gene3D" id="3.30.300.30">
    <property type="match status" value="1"/>
</dbReference>
<dbReference type="InterPro" id="IPR045851">
    <property type="entry name" value="AMP-bd_C_sf"/>
</dbReference>
<dbReference type="GO" id="GO:0031956">
    <property type="term" value="F:medium-chain fatty acid-CoA ligase activity"/>
    <property type="evidence" value="ECO:0007669"/>
    <property type="project" value="TreeGrafter"/>
</dbReference>
<dbReference type="AlphaFoldDB" id="A0A2S7XUI0"/>
<dbReference type="Pfam" id="PF00501">
    <property type="entry name" value="AMP-binding"/>
    <property type="match status" value="1"/>
</dbReference>
<dbReference type="Gene3D" id="3.40.50.980">
    <property type="match status" value="1"/>
</dbReference>
<dbReference type="GO" id="GO:0006631">
    <property type="term" value="P:fatty acid metabolic process"/>
    <property type="evidence" value="ECO:0007669"/>
    <property type="project" value="TreeGrafter"/>
</dbReference>
<dbReference type="PROSITE" id="PS00455">
    <property type="entry name" value="AMP_BINDING"/>
    <property type="match status" value="1"/>
</dbReference>
<dbReference type="PANTHER" id="PTHR43201">
    <property type="entry name" value="ACYL-COA SYNTHETASE"/>
    <property type="match status" value="1"/>
</dbReference>
<dbReference type="EMBL" id="PPGH01000018">
    <property type="protein sequence ID" value="PQJ97173.1"/>
    <property type="molecule type" value="Genomic_DNA"/>
</dbReference>
<dbReference type="InterPro" id="IPR025110">
    <property type="entry name" value="AMP-bd_C"/>
</dbReference>
<evidence type="ECO:0000259" key="2">
    <source>
        <dbReference type="Pfam" id="PF00501"/>
    </source>
</evidence>
<sequence>MVIATAPALIYGAECWSVAALRTRAQHRADFLTAQGLRAGQVVLAPDAPAFDLILLQHALATLGAALLPYRANATPAQIAQLVATTGAEWRWFPESNQLVETGCNTVLATKTALALLINTSGSSGTPKVVMLTRDNLLASAQAANARLGLQAGDCWLACLRLCHIGGISISYRTALAGATLLLHDGFDAAKVLADLQRQPVTHLSVVPPMLARLLDLDPMPPPALRVLLVGGQAISPALLQRALVAGWPVYLSYGMTETASQIAVRNPPRPPFSKGGSKKSPPLEKGGWGDLSTGLKLSAGVEVQAPDCIAPAQRLRIRGAMVMAGYATPQRQPGIGLVNGWFETADLGCLNAEGQLHLHGRADDVCVIGGNNVSLARVETVINAAPGVAEAVIVVLDDSIWGHQLIAVYRGESDAAAVQRWCQTQLSGAEQPRQVLRMRRLPLLASGKYDRQRLTAIVHRLLRDLTRRS</sequence>
<evidence type="ECO:0000259" key="3">
    <source>
        <dbReference type="Pfam" id="PF13193"/>
    </source>
</evidence>
<proteinExistence type="predicted"/>
<reference evidence="4 5" key="1">
    <citation type="submission" date="2018-01" db="EMBL/GenBank/DDBJ databases">
        <title>The complete genome sequence of Chromatium okenii LaCa, a purple sulfur bacterium with a turbulent life.</title>
        <authorList>
            <person name="Luedin S.M."/>
            <person name="Liechti N."/>
            <person name="Storelli N."/>
            <person name="Danza F."/>
            <person name="Wittwer M."/>
            <person name="Pothier J.F."/>
            <person name="Tonolla M.A."/>
        </authorList>
    </citation>
    <scope>NUCLEOTIDE SEQUENCE [LARGE SCALE GENOMIC DNA]</scope>
    <source>
        <strain evidence="4 5">LaCa</strain>
    </source>
</reference>
<keyword evidence="5" id="KW-1185">Reference proteome</keyword>